<dbReference type="InterPro" id="IPR056827">
    <property type="entry name" value="CBM87_Agd3"/>
</dbReference>
<dbReference type="InterPro" id="IPR056825">
    <property type="entry name" value="Agd3_C"/>
</dbReference>
<reference evidence="5 6" key="1">
    <citation type="submission" date="2019-04" db="EMBL/GenBank/DDBJ databases">
        <title>High contiguity whole genome sequence and gene annotation resource for two Venturia nashicola isolates.</title>
        <authorList>
            <person name="Prokchorchik M."/>
            <person name="Won K."/>
            <person name="Lee Y."/>
            <person name="Choi E.D."/>
            <person name="Segonzac C."/>
            <person name="Sohn K.H."/>
        </authorList>
    </citation>
    <scope>NUCLEOTIDE SEQUENCE [LARGE SCALE GENOMIC DNA]</scope>
    <source>
        <strain evidence="5 6">PRI2</strain>
    </source>
</reference>
<feature type="domain" description="Agd3 deacetylase" evidence="2">
    <location>
        <begin position="255"/>
        <end position="620"/>
    </location>
</feature>
<dbReference type="PANTHER" id="PTHR31002">
    <property type="entry name" value="SERIPAUPERIN"/>
    <property type="match status" value="1"/>
</dbReference>
<dbReference type="Pfam" id="PF25116">
    <property type="entry name" value="CBM87_Agd3"/>
    <property type="match status" value="1"/>
</dbReference>
<protein>
    <submittedName>
        <fullName evidence="5">Metacaspase-1A</fullName>
    </submittedName>
</protein>
<keyword evidence="6" id="KW-1185">Reference proteome</keyword>
<dbReference type="EMBL" id="SNSC02000024">
    <property type="protein sequence ID" value="TID13999.1"/>
    <property type="molecule type" value="Genomic_DNA"/>
</dbReference>
<evidence type="ECO:0000259" key="4">
    <source>
        <dbReference type="Pfam" id="PF25117"/>
    </source>
</evidence>
<accession>A0A4Z1NF90</accession>
<evidence type="ECO:0000313" key="6">
    <source>
        <dbReference type="Proteomes" id="UP000298493"/>
    </source>
</evidence>
<proteinExistence type="predicted"/>
<sequence length="691" mass="73959">MVGFHRLGGALVASLSLASLASAANTVKNTILVFARDTASGYSGTSGLAGYGIPYQLVVVPQAGITLPVLNSTTTTGNYGGFIVLSDVAYSYSTGWASAITAAQWAQLYAYQTSFGVRMVRLDVYPGVEFGTTTAIAGAGCCDAGVEQLVSISSNTAFPKAGMNTGAGVSTQGLWHYPSTINNATIATEIAQFAPAGQFTNTTTAAVINNIGGRQQMAFFMGFATDWSATSNFLQHAYIHWMTRGLFVGRRRVYFSTQIDDMHLITDIYQPSGTQYRVVPSDMVTHVSWVTGINSRLPAGSSYKIEIGHNGNGAVENALTVDATACTPNSAIEYADQIDTTLEFQKPLGSGTNIWPATPITYPTGWGASCLNKDPLAAWFKTAANRNAFNHISHTFTHEGLNNATNSDAVKEITFNKQWFTNMGLDNAATFSSSGIIPPAITGLHNGDVIQAWLQNGITHVVGDNTRPVLLNTDNEFWPLTSTVAANGYAGLTILPRWATTIFYNCDTSSCTVAEWVNTSGGSGDFTALLADAKATNTRHLLGIRHDAFMFHQANMRADSTISSYTVGSQSVKSLLQIWVETVTQEMSRLTTWPLISIRQDDLATQFRNRQTRDGCAPNMVWNYSNDNKNIVGATVTANGNTCSVPIFATFPSALQTSPGTNDGVGSDSLQYPITLSGSAKTYTFTTPISV</sequence>
<dbReference type="STRING" id="86259.A0A4Z1NF90"/>
<gene>
    <name evidence="5" type="ORF">E6O75_ATG07231</name>
</gene>
<name>A0A4Z1NF90_9PEZI</name>
<dbReference type="InterPro" id="IPR050788">
    <property type="entry name" value="Yeast_SRP1/TIP1_CWP"/>
</dbReference>
<dbReference type="Pfam" id="PF25115">
    <property type="entry name" value="Agd3_CE"/>
    <property type="match status" value="1"/>
</dbReference>
<comment type="caution">
    <text evidence="5">The sequence shown here is derived from an EMBL/GenBank/DDBJ whole genome shotgun (WGS) entry which is preliminary data.</text>
</comment>
<feature type="chain" id="PRO_5021328906" evidence="1">
    <location>
        <begin position="24"/>
        <end position="691"/>
    </location>
</feature>
<dbReference type="Proteomes" id="UP000298493">
    <property type="component" value="Unassembled WGS sequence"/>
</dbReference>
<feature type="signal peptide" evidence="1">
    <location>
        <begin position="1"/>
        <end position="23"/>
    </location>
</feature>
<feature type="domain" description="Agd3 CBM87" evidence="3">
    <location>
        <begin position="27"/>
        <end position="241"/>
    </location>
</feature>
<evidence type="ECO:0000256" key="1">
    <source>
        <dbReference type="SAM" id="SignalP"/>
    </source>
</evidence>
<dbReference type="InterPro" id="IPR056826">
    <property type="entry name" value="Agd3_CE"/>
</dbReference>
<dbReference type="PANTHER" id="PTHR31002:SF34">
    <property type="entry name" value="CELL WALL PROTEIN CWP1-RELATED"/>
    <property type="match status" value="1"/>
</dbReference>
<evidence type="ECO:0000313" key="5">
    <source>
        <dbReference type="EMBL" id="TID13999.1"/>
    </source>
</evidence>
<evidence type="ECO:0000259" key="2">
    <source>
        <dbReference type="Pfam" id="PF25115"/>
    </source>
</evidence>
<feature type="domain" description="Agd3 C-terminal" evidence="4">
    <location>
        <begin position="624"/>
        <end position="689"/>
    </location>
</feature>
<evidence type="ECO:0000259" key="3">
    <source>
        <dbReference type="Pfam" id="PF25116"/>
    </source>
</evidence>
<organism evidence="5 6">
    <name type="scientific">Venturia nashicola</name>
    <dbReference type="NCBI Taxonomy" id="86259"/>
    <lineage>
        <taxon>Eukaryota</taxon>
        <taxon>Fungi</taxon>
        <taxon>Dikarya</taxon>
        <taxon>Ascomycota</taxon>
        <taxon>Pezizomycotina</taxon>
        <taxon>Dothideomycetes</taxon>
        <taxon>Pleosporomycetidae</taxon>
        <taxon>Venturiales</taxon>
        <taxon>Venturiaceae</taxon>
        <taxon>Venturia</taxon>
    </lineage>
</organism>
<dbReference type="AlphaFoldDB" id="A0A4Z1NF90"/>
<keyword evidence="1" id="KW-0732">Signal</keyword>
<dbReference type="Pfam" id="PF25117">
    <property type="entry name" value="Agd3_C"/>
    <property type="match status" value="1"/>
</dbReference>
<dbReference type="OrthoDB" id="2113314at2759"/>